<evidence type="ECO:0000256" key="1">
    <source>
        <dbReference type="SAM" id="MobiDB-lite"/>
    </source>
</evidence>
<reference evidence="2 3" key="1">
    <citation type="submission" date="2014-02" db="EMBL/GenBank/DDBJ databases">
        <title>Expanding our view of genomic diversity in Candidatus Accumulibacter clades.</title>
        <authorList>
            <person name="Skennerton C.T."/>
            <person name="Barr J.J."/>
            <person name="Slater F.R."/>
            <person name="Bond P.L."/>
            <person name="Tyson G.W."/>
        </authorList>
    </citation>
    <scope>NUCLEOTIDE SEQUENCE [LARGE SCALE GENOMIC DNA]</scope>
    <source>
        <strain evidence="3">BA-92</strain>
    </source>
</reference>
<sequence length="68" mass="6957">MANRSFAAVILNGRPPFLPRARAEASPATVRSEINSRSNSARAAKMPNTSLPAGTSLPAAVVVSIAAP</sequence>
<gene>
    <name evidence="2" type="ORF">AW10_04292</name>
</gene>
<organism evidence="2 3">
    <name type="scientific">Candidatus Accumulibacter appositus</name>
    <dbReference type="NCBI Taxonomy" id="1454003"/>
    <lineage>
        <taxon>Bacteria</taxon>
        <taxon>Pseudomonadati</taxon>
        <taxon>Pseudomonadota</taxon>
        <taxon>Betaproteobacteria</taxon>
        <taxon>Candidatus Accumulibacter</taxon>
    </lineage>
</organism>
<name>A0A011P100_9PROT</name>
<dbReference type="EMBL" id="JEMX01000212">
    <property type="protein sequence ID" value="EXI70587.1"/>
    <property type="molecule type" value="Genomic_DNA"/>
</dbReference>
<proteinExistence type="predicted"/>
<dbReference type="AlphaFoldDB" id="A0A011P100"/>
<dbReference type="Proteomes" id="UP000021816">
    <property type="component" value="Unassembled WGS sequence"/>
</dbReference>
<feature type="region of interest" description="Disordered" evidence="1">
    <location>
        <begin position="22"/>
        <end position="50"/>
    </location>
</feature>
<evidence type="ECO:0000313" key="2">
    <source>
        <dbReference type="EMBL" id="EXI70587.1"/>
    </source>
</evidence>
<evidence type="ECO:0000313" key="3">
    <source>
        <dbReference type="Proteomes" id="UP000021816"/>
    </source>
</evidence>
<feature type="compositionally biased region" description="Polar residues" evidence="1">
    <location>
        <begin position="32"/>
        <end position="50"/>
    </location>
</feature>
<comment type="caution">
    <text evidence="2">The sequence shown here is derived from an EMBL/GenBank/DDBJ whole genome shotgun (WGS) entry which is preliminary data.</text>
</comment>
<protein>
    <submittedName>
        <fullName evidence="2">Uncharacterized protein</fullName>
    </submittedName>
</protein>
<accession>A0A011P100</accession>